<keyword evidence="1" id="KW-1133">Transmembrane helix</keyword>
<comment type="caution">
    <text evidence="2">The sequence shown here is derived from an EMBL/GenBank/DDBJ whole genome shotgun (WGS) entry which is preliminary data.</text>
</comment>
<feature type="non-terminal residue" evidence="2">
    <location>
        <position position="82"/>
    </location>
</feature>
<evidence type="ECO:0000313" key="2">
    <source>
        <dbReference type="EMBL" id="HDD35419.1"/>
    </source>
</evidence>
<keyword evidence="1" id="KW-0472">Membrane</keyword>
<feature type="transmembrane region" description="Helical" evidence="1">
    <location>
        <begin position="20"/>
        <end position="40"/>
    </location>
</feature>
<protein>
    <recommendedName>
        <fullName evidence="3">Cell division protein FtsL</fullName>
    </recommendedName>
</protein>
<dbReference type="EMBL" id="DQWQ01000059">
    <property type="protein sequence ID" value="HDD35419.1"/>
    <property type="molecule type" value="Genomic_DNA"/>
</dbReference>
<dbReference type="AlphaFoldDB" id="A0A7V0I9W8"/>
<reference evidence="2" key="1">
    <citation type="journal article" date="2020" name="mSystems">
        <title>Genome- and Community-Level Interaction Insights into Carbon Utilization and Element Cycling Functions of Hydrothermarchaeota in Hydrothermal Sediment.</title>
        <authorList>
            <person name="Zhou Z."/>
            <person name="Liu Y."/>
            <person name="Xu W."/>
            <person name="Pan J."/>
            <person name="Luo Z.H."/>
            <person name="Li M."/>
        </authorList>
    </citation>
    <scope>NUCLEOTIDE SEQUENCE [LARGE SCALE GENOMIC DNA]</scope>
    <source>
        <strain evidence="2">HyVt-113</strain>
    </source>
</reference>
<keyword evidence="1" id="KW-0812">Transmembrane</keyword>
<evidence type="ECO:0008006" key="3">
    <source>
        <dbReference type="Google" id="ProtNLM"/>
    </source>
</evidence>
<organism evidence="2">
    <name type="scientific">Desulfofervidus auxilii</name>
    <dbReference type="NCBI Taxonomy" id="1621989"/>
    <lineage>
        <taxon>Bacteria</taxon>
        <taxon>Pseudomonadati</taxon>
        <taxon>Thermodesulfobacteriota</taxon>
        <taxon>Candidatus Desulfofervidia</taxon>
        <taxon>Candidatus Desulfofervidales</taxon>
        <taxon>Candidatus Desulfofervidaceae</taxon>
        <taxon>Candidatus Desulfofervidus</taxon>
    </lineage>
</organism>
<dbReference type="Proteomes" id="UP000885706">
    <property type="component" value="Unassembled WGS sequence"/>
</dbReference>
<gene>
    <name evidence="2" type="ORF">ENF30_01325</name>
</gene>
<proteinExistence type="predicted"/>
<accession>A0A7V0I9W8</accession>
<sequence>MTIAVWARTNRRIRTSIWSAKWVLLNLLIIFLSCFAYVWLSVQNVQLGYQIAQAMEVQRQLKEKNHALKLEWTHLTSPNYLR</sequence>
<name>A0A7V0I9W8_DESA2</name>
<evidence type="ECO:0000256" key="1">
    <source>
        <dbReference type="SAM" id="Phobius"/>
    </source>
</evidence>